<evidence type="ECO:0000256" key="1">
    <source>
        <dbReference type="SAM" id="MobiDB-lite"/>
    </source>
</evidence>
<dbReference type="AlphaFoldDB" id="A0A250XMQ2"/>
<accession>A0A250XMQ2</accession>
<name>A0A250XMQ2_9CHLO</name>
<dbReference type="EMBL" id="BEGY01000124">
    <property type="protein sequence ID" value="GAX84381.1"/>
    <property type="molecule type" value="Genomic_DNA"/>
</dbReference>
<feature type="non-terminal residue" evidence="2">
    <location>
        <position position="1"/>
    </location>
</feature>
<dbReference type="Proteomes" id="UP000232323">
    <property type="component" value="Unassembled WGS sequence"/>
</dbReference>
<organism evidence="2 3">
    <name type="scientific">Chlamydomonas eustigma</name>
    <dbReference type="NCBI Taxonomy" id="1157962"/>
    <lineage>
        <taxon>Eukaryota</taxon>
        <taxon>Viridiplantae</taxon>
        <taxon>Chlorophyta</taxon>
        <taxon>core chlorophytes</taxon>
        <taxon>Chlorophyceae</taxon>
        <taxon>CS clade</taxon>
        <taxon>Chlamydomonadales</taxon>
        <taxon>Chlamydomonadaceae</taxon>
        <taxon>Chlamydomonas</taxon>
    </lineage>
</organism>
<proteinExistence type="predicted"/>
<protein>
    <submittedName>
        <fullName evidence="2">Uncharacterized protein</fullName>
    </submittedName>
</protein>
<evidence type="ECO:0000313" key="3">
    <source>
        <dbReference type="Proteomes" id="UP000232323"/>
    </source>
</evidence>
<evidence type="ECO:0000313" key="2">
    <source>
        <dbReference type="EMBL" id="GAX84381.1"/>
    </source>
</evidence>
<reference evidence="2 3" key="1">
    <citation type="submission" date="2017-08" db="EMBL/GenBank/DDBJ databases">
        <title>Acidophilic green algal genome provides insights into adaptation to an acidic environment.</title>
        <authorList>
            <person name="Hirooka S."/>
            <person name="Hirose Y."/>
            <person name="Kanesaki Y."/>
            <person name="Higuchi S."/>
            <person name="Fujiwara T."/>
            <person name="Onuma R."/>
            <person name="Era A."/>
            <person name="Ohbayashi R."/>
            <person name="Uzuka A."/>
            <person name="Nozaki H."/>
            <person name="Yoshikawa H."/>
            <person name="Miyagishima S.Y."/>
        </authorList>
    </citation>
    <scope>NUCLEOTIDE SEQUENCE [LARGE SCALE GENOMIC DNA]</scope>
    <source>
        <strain evidence="2 3">NIES-2499</strain>
    </source>
</reference>
<gene>
    <name evidence="2" type="ORF">CEUSTIGMA_g11803.t1</name>
</gene>
<keyword evidence="3" id="KW-1185">Reference proteome</keyword>
<sequence length="89" mass="9446">TVRIDQQPLDPTLLPSPALLPRIISIPPRTGQGEQGPTPALLPGLDNAPRTGQGGQAPHYTTLRNRLFASHDHEAGLSGLSLAEKRLIA</sequence>
<feature type="region of interest" description="Disordered" evidence="1">
    <location>
        <begin position="24"/>
        <end position="60"/>
    </location>
</feature>
<comment type="caution">
    <text evidence="2">The sequence shown here is derived from an EMBL/GenBank/DDBJ whole genome shotgun (WGS) entry which is preliminary data.</text>
</comment>